<organism evidence="8 9">
    <name type="scientific">Boothiomyces macroporosus</name>
    <dbReference type="NCBI Taxonomy" id="261099"/>
    <lineage>
        <taxon>Eukaryota</taxon>
        <taxon>Fungi</taxon>
        <taxon>Fungi incertae sedis</taxon>
        <taxon>Chytridiomycota</taxon>
        <taxon>Chytridiomycota incertae sedis</taxon>
        <taxon>Chytridiomycetes</taxon>
        <taxon>Rhizophydiales</taxon>
        <taxon>Terramycetaceae</taxon>
        <taxon>Boothiomyces</taxon>
    </lineage>
</organism>
<feature type="transmembrane region" description="Helical" evidence="6">
    <location>
        <begin position="56"/>
        <end position="80"/>
    </location>
</feature>
<evidence type="ECO:0000256" key="5">
    <source>
        <dbReference type="ARBA" id="ARBA00023136"/>
    </source>
</evidence>
<evidence type="ECO:0000256" key="1">
    <source>
        <dbReference type="ARBA" id="ARBA00004141"/>
    </source>
</evidence>
<protein>
    <recommendedName>
        <fullName evidence="6">Protein YOP1</fullName>
    </recommendedName>
</protein>
<evidence type="ECO:0000256" key="6">
    <source>
        <dbReference type="RuleBase" id="RU362006"/>
    </source>
</evidence>
<evidence type="ECO:0000256" key="2">
    <source>
        <dbReference type="ARBA" id="ARBA00008573"/>
    </source>
</evidence>
<comment type="subcellular location">
    <subcellularLocation>
        <location evidence="1 6">Membrane</location>
        <topology evidence="1 6">Multi-pass membrane protein</topology>
    </subcellularLocation>
</comment>
<dbReference type="Proteomes" id="UP001210925">
    <property type="component" value="Unassembled WGS sequence"/>
</dbReference>
<evidence type="ECO:0000256" key="4">
    <source>
        <dbReference type="ARBA" id="ARBA00022989"/>
    </source>
</evidence>
<gene>
    <name evidence="8" type="primary">YOP1</name>
    <name evidence="8" type="ORF">HK103_001296</name>
</gene>
<comment type="caution">
    <text evidence="6">Lacks conserved residue(s) required for the propagation of feature annotation.</text>
</comment>
<evidence type="ECO:0000313" key="8">
    <source>
        <dbReference type="EMBL" id="KAJ3252741.1"/>
    </source>
</evidence>
<evidence type="ECO:0000256" key="7">
    <source>
        <dbReference type="SAM" id="MobiDB-lite"/>
    </source>
</evidence>
<dbReference type="EMBL" id="JADGKB010000131">
    <property type="protein sequence ID" value="KAJ3252741.1"/>
    <property type="molecule type" value="Genomic_DNA"/>
</dbReference>
<keyword evidence="3 6" id="KW-0812">Transmembrane</keyword>
<keyword evidence="4 6" id="KW-1133">Transmembrane helix</keyword>
<proteinExistence type="inferred from homology"/>
<dbReference type="PANTHER" id="PTHR12300:SF161">
    <property type="entry name" value="RECEPTOR EXPRESSION-ENHANCING PROTEIN"/>
    <property type="match status" value="1"/>
</dbReference>
<dbReference type="AlphaFoldDB" id="A0AAD5UBG8"/>
<comment type="caution">
    <text evidence="8">The sequence shown here is derived from an EMBL/GenBank/DDBJ whole genome shotgun (WGS) entry which is preliminary data.</text>
</comment>
<reference evidence="8" key="1">
    <citation type="submission" date="2020-05" db="EMBL/GenBank/DDBJ databases">
        <title>Phylogenomic resolution of chytrid fungi.</title>
        <authorList>
            <person name="Stajich J.E."/>
            <person name="Amses K."/>
            <person name="Simmons R."/>
            <person name="Seto K."/>
            <person name="Myers J."/>
            <person name="Bonds A."/>
            <person name="Quandt C.A."/>
            <person name="Barry K."/>
            <person name="Liu P."/>
            <person name="Grigoriev I."/>
            <person name="Longcore J.E."/>
            <person name="James T.Y."/>
        </authorList>
    </citation>
    <scope>NUCLEOTIDE SEQUENCE</scope>
    <source>
        <strain evidence="8">PLAUS21</strain>
    </source>
</reference>
<evidence type="ECO:0000313" key="9">
    <source>
        <dbReference type="Proteomes" id="UP001210925"/>
    </source>
</evidence>
<accession>A0AAD5UBG8</accession>
<keyword evidence="5 6" id="KW-0472">Membrane</keyword>
<evidence type="ECO:0000256" key="3">
    <source>
        <dbReference type="ARBA" id="ARBA00022692"/>
    </source>
</evidence>
<feature type="transmembrane region" description="Helical" evidence="6">
    <location>
        <begin position="136"/>
        <end position="160"/>
    </location>
</feature>
<comment type="similarity">
    <text evidence="2 6">Belongs to the DP1 family.</text>
</comment>
<dbReference type="PANTHER" id="PTHR12300">
    <property type="entry name" value="HVA22-LIKE PROTEINS"/>
    <property type="match status" value="1"/>
</dbReference>
<keyword evidence="9" id="KW-1185">Reference proteome</keyword>
<feature type="region of interest" description="Disordered" evidence="7">
    <location>
        <begin position="1"/>
        <end position="22"/>
    </location>
</feature>
<name>A0AAD5UBG8_9FUNG</name>
<dbReference type="GO" id="GO:0016020">
    <property type="term" value="C:membrane"/>
    <property type="evidence" value="ECO:0007669"/>
    <property type="project" value="UniProtKB-SubCell"/>
</dbReference>
<sequence length="213" mass="24960">MLTGYTITTKKKKEEKKEEKKEKEKSLMEKIKKVEKALEPHKPLVDFAKKYGCSKITIIAVLLFVLIFHILIIFNVQAGILTDLLSHVYPAYMSLKSIECDKDKSNYKQWLSYWVIYGMLEFVENFNGMLMKMSPFYYSLKTVVVFWLMLPRTQGALFLYNTIMKLWIPNFDKVAKLFSEKKKEEPKKEDPKTEVKLNQPMIAGGKGAKLKYF</sequence>
<dbReference type="InterPro" id="IPR004345">
    <property type="entry name" value="TB2_DP1_HVA22"/>
</dbReference>
<dbReference type="Pfam" id="PF03134">
    <property type="entry name" value="TB2_DP1_HVA22"/>
    <property type="match status" value="1"/>
</dbReference>